<protein>
    <submittedName>
        <fullName evidence="2">Uncharacterized protein</fullName>
    </submittedName>
</protein>
<organism evidence="2 3">
    <name type="scientific">Photobacterium jeanii</name>
    <dbReference type="NCBI Taxonomy" id="858640"/>
    <lineage>
        <taxon>Bacteria</taxon>
        <taxon>Pseudomonadati</taxon>
        <taxon>Pseudomonadota</taxon>
        <taxon>Gammaproteobacteria</taxon>
        <taxon>Vibrionales</taxon>
        <taxon>Vibrionaceae</taxon>
        <taxon>Photobacterium</taxon>
    </lineage>
</organism>
<sequence>MKLKHLSLCLLLASATASAELIQHTDQIAEVRFNGSSYELGRHVGTVAKDQIIDAIDRFDSTLNVMLPGLNTKGISKGFKTKSVFEKLEKSSPDAADYIRGLSESLQRSPELLLSVAMSDEAILESQAQGGMGFLQAEHDPNAPAKCTVMAKTDQKGHAWGAANFDYMGVNYTGLIVLKHTDENGQTRVIQTWAGLIPYGGIAKGGQMVLMNTNASDGTAREKDGGAIITNDSTPSMYLSWEAYNIQQPSDIVKMVKKHKNYSAYFSYTVADGNSEVVNVENGYKNAVRTSTAPWKAHANHSIYQQDSFVDDKFAAHSLARQAAADKFMANDDISMGDAQDFLGSKPLWKGRGKMMGTVTSTYFDWTPAKTTMYIQTDKAGRGAPVVIINNTPVRN</sequence>
<accession>A0A178K1P7</accession>
<dbReference type="PANTHER" id="PTHR34180:SF1">
    <property type="entry name" value="BETA-ALANYL-DOPAMINE_CARCININE HYDROLASE"/>
    <property type="match status" value="1"/>
</dbReference>
<dbReference type="AlphaFoldDB" id="A0A178K1P7"/>
<dbReference type="PANTHER" id="PTHR34180">
    <property type="entry name" value="PEPTIDASE C45"/>
    <property type="match status" value="1"/>
</dbReference>
<dbReference type="NCBIfam" id="NF040521">
    <property type="entry name" value="C45_proenzyme"/>
    <property type="match status" value="1"/>
</dbReference>
<dbReference type="RefSeq" id="WP_068335615.1">
    <property type="nucleotide sequence ID" value="NZ_LVHF01000033.1"/>
</dbReference>
<dbReference type="EMBL" id="LVHF01000033">
    <property type="protein sequence ID" value="OAN11230.1"/>
    <property type="molecule type" value="Genomic_DNA"/>
</dbReference>
<evidence type="ECO:0000313" key="2">
    <source>
        <dbReference type="EMBL" id="OAN11230.1"/>
    </source>
</evidence>
<gene>
    <name evidence="2" type="ORF">A3K86_19930</name>
</gene>
<feature type="signal peptide" evidence="1">
    <location>
        <begin position="1"/>
        <end position="19"/>
    </location>
</feature>
<comment type="caution">
    <text evidence="2">The sequence shown here is derived from an EMBL/GenBank/DDBJ whole genome shotgun (WGS) entry which is preliminary data.</text>
</comment>
<name>A0A178K1P7_9GAMM</name>
<feature type="chain" id="PRO_5008089860" evidence="1">
    <location>
        <begin position="20"/>
        <end position="396"/>
    </location>
</feature>
<keyword evidence="3" id="KW-1185">Reference proteome</keyword>
<dbReference type="InterPro" id="IPR047801">
    <property type="entry name" value="Peptidase_C45"/>
</dbReference>
<evidence type="ECO:0000256" key="1">
    <source>
        <dbReference type="SAM" id="SignalP"/>
    </source>
</evidence>
<dbReference type="InterPro" id="IPR047794">
    <property type="entry name" value="C45_proenzyme-like"/>
</dbReference>
<keyword evidence="1" id="KW-0732">Signal</keyword>
<proteinExistence type="predicted"/>
<dbReference type="Proteomes" id="UP000078503">
    <property type="component" value="Unassembled WGS sequence"/>
</dbReference>
<evidence type="ECO:0000313" key="3">
    <source>
        <dbReference type="Proteomes" id="UP000078503"/>
    </source>
</evidence>
<reference evidence="2 3" key="1">
    <citation type="submission" date="2016-03" db="EMBL/GenBank/DDBJ databases">
        <title>Photobacterium proteolyticum sp. nov. a protease producing bacterium isolated from ocean sediments of Laizhou Bay.</title>
        <authorList>
            <person name="Li Y."/>
        </authorList>
    </citation>
    <scope>NUCLEOTIDE SEQUENCE [LARGE SCALE GENOMIC DNA]</scope>
    <source>
        <strain evidence="2 3">R-40508</strain>
    </source>
</reference>
<dbReference type="Gene3D" id="3.60.60.10">
    <property type="entry name" value="Penicillin V Acylase, Chain A"/>
    <property type="match status" value="1"/>
</dbReference>
<dbReference type="OrthoDB" id="6252241at2"/>